<comment type="caution">
    <text evidence="1">The sequence shown here is derived from an EMBL/GenBank/DDBJ whole genome shotgun (WGS) entry which is preliminary data.</text>
</comment>
<accession>A0A737BQV7</accession>
<protein>
    <submittedName>
        <fullName evidence="1">Tail fiber assembly protein</fullName>
    </submittedName>
</protein>
<reference evidence="1" key="1">
    <citation type="journal article" date="2018" name="Genome Biol.">
        <title>SKESA: strategic k-mer extension for scrupulous assemblies.</title>
        <authorList>
            <person name="Souvorov A."/>
            <person name="Agarwala R."/>
            <person name="Lipman D.J."/>
        </authorList>
    </citation>
    <scope>NUCLEOTIDE SEQUENCE</scope>
    <source>
        <strain evidence="1">1363-65</strain>
    </source>
</reference>
<dbReference type="AlphaFoldDB" id="A0A737BQV7"/>
<dbReference type="InterPro" id="IPR003458">
    <property type="entry name" value="Phage_T4_Gp38_tail_assem"/>
</dbReference>
<dbReference type="PANTHER" id="PTHR34413">
    <property type="entry name" value="PROPHAGE TAIL FIBER ASSEMBLY PROTEIN HOMOLOG TFAE-RELATED-RELATED"/>
    <property type="match status" value="1"/>
</dbReference>
<reference evidence="1" key="2">
    <citation type="submission" date="2018-07" db="EMBL/GenBank/DDBJ databases">
        <authorList>
            <consortium name="NCBI Pathogen Detection Project"/>
        </authorList>
    </citation>
    <scope>NUCLEOTIDE SEQUENCE</scope>
    <source>
        <strain evidence="1">1363-65</strain>
    </source>
</reference>
<dbReference type="InterPro" id="IPR051220">
    <property type="entry name" value="TFA_Chaperone"/>
</dbReference>
<evidence type="ECO:0000313" key="1">
    <source>
        <dbReference type="EMBL" id="HAE8103039.1"/>
    </source>
</evidence>
<organism evidence="1">
    <name type="scientific">Salmonella enterica subsp. indica serovar 45:a:e,n,x</name>
    <dbReference type="NCBI Taxonomy" id="1307500"/>
    <lineage>
        <taxon>Bacteria</taxon>
        <taxon>Pseudomonadati</taxon>
        <taxon>Pseudomonadota</taxon>
        <taxon>Gammaproteobacteria</taxon>
        <taxon>Enterobacterales</taxon>
        <taxon>Enterobacteriaceae</taxon>
        <taxon>Salmonella</taxon>
    </lineage>
</organism>
<dbReference type="PANTHER" id="PTHR34413:SF2">
    <property type="entry name" value="PROPHAGE TAIL FIBER ASSEMBLY PROTEIN HOMOLOG TFAE-RELATED"/>
    <property type="match status" value="1"/>
</dbReference>
<proteinExistence type="predicted"/>
<name>A0A737BQV7_SALER</name>
<gene>
    <name evidence="1" type="ORF">GNC09_003095</name>
</gene>
<dbReference type="EMBL" id="DAATDB010000019">
    <property type="protein sequence ID" value="HAE8103039.1"/>
    <property type="molecule type" value="Genomic_DNA"/>
</dbReference>
<dbReference type="Pfam" id="PF02413">
    <property type="entry name" value="Caudo_TAP"/>
    <property type="match status" value="1"/>
</dbReference>
<sequence>MGNGRFIMMDMRNFVISTPETEGEKFLAEQGAVILRDEQEREWYSSQVLFSADTVKIMYDSAYVVRAITTDVSTLYPNMHSVAEVEEIPEGADIYGGWIYSDGVVIQKSLSHDEVLSQAEMQKVSLLDDARSVISVWQTELQLGIISDDDKDRLIDWLNYIKAVQAVDISTAPDIEWPVKPE</sequence>